<protein>
    <recommendedName>
        <fullName evidence="5">Strictosidine synthase conserved region domain-containing protein</fullName>
    </recommendedName>
</protein>
<dbReference type="GO" id="GO:0016787">
    <property type="term" value="F:hydrolase activity"/>
    <property type="evidence" value="ECO:0007669"/>
    <property type="project" value="TreeGrafter"/>
</dbReference>
<dbReference type="SUPFAM" id="SSF63829">
    <property type="entry name" value="Calcium-dependent phosphotriesterase"/>
    <property type="match status" value="1"/>
</dbReference>
<evidence type="ECO:0000256" key="3">
    <source>
        <dbReference type="ARBA" id="ARBA00022554"/>
    </source>
</evidence>
<keyword evidence="4" id="KW-0325">Glycoprotein</keyword>
<name>A0AAV5K394_9ROSI</name>
<dbReference type="Pfam" id="PF20067">
    <property type="entry name" value="SSL_N"/>
    <property type="match status" value="1"/>
</dbReference>
<dbReference type="Proteomes" id="UP001054252">
    <property type="component" value="Unassembled WGS sequence"/>
</dbReference>
<evidence type="ECO:0000259" key="5">
    <source>
        <dbReference type="Pfam" id="PF03088"/>
    </source>
</evidence>
<dbReference type="Gene3D" id="2.120.10.30">
    <property type="entry name" value="TolB, C-terminal domain"/>
    <property type="match status" value="1"/>
</dbReference>
<dbReference type="InterPro" id="IPR018119">
    <property type="entry name" value="Strictosidine_synth_cons-reg"/>
</dbReference>
<feature type="domain" description="Strictosidine synthase conserved region" evidence="5">
    <location>
        <begin position="155"/>
        <end position="238"/>
    </location>
</feature>
<evidence type="ECO:0000313" key="7">
    <source>
        <dbReference type="Proteomes" id="UP001054252"/>
    </source>
</evidence>
<evidence type="ECO:0000256" key="1">
    <source>
        <dbReference type="ARBA" id="ARBA00004116"/>
    </source>
</evidence>
<reference evidence="6 7" key="1">
    <citation type="journal article" date="2021" name="Commun. Biol.">
        <title>The genome of Shorea leprosula (Dipterocarpaceae) highlights the ecological relevance of drought in aseasonal tropical rainforests.</title>
        <authorList>
            <person name="Ng K.K.S."/>
            <person name="Kobayashi M.J."/>
            <person name="Fawcett J.A."/>
            <person name="Hatakeyama M."/>
            <person name="Paape T."/>
            <person name="Ng C.H."/>
            <person name="Ang C.C."/>
            <person name="Tnah L.H."/>
            <person name="Lee C.T."/>
            <person name="Nishiyama T."/>
            <person name="Sese J."/>
            <person name="O'Brien M.J."/>
            <person name="Copetti D."/>
            <person name="Mohd Noor M.I."/>
            <person name="Ong R.C."/>
            <person name="Putra M."/>
            <person name="Sireger I.Z."/>
            <person name="Indrioko S."/>
            <person name="Kosugi Y."/>
            <person name="Izuno A."/>
            <person name="Isagi Y."/>
            <person name="Lee S.L."/>
            <person name="Shimizu K.K."/>
        </authorList>
    </citation>
    <scope>NUCLEOTIDE SEQUENCE [LARGE SCALE GENOMIC DNA]</scope>
    <source>
        <strain evidence="6">214</strain>
    </source>
</reference>
<sequence>MAICRLLQFCCVFSLGYLLATIVQIIFFSPISPNTLYIPPASSVAAFPANKKLQSVIKLGEGFLENPEDVSVDENGVLYTATRDGWVKRLHRNGSWENWKRVGGDTLLGIATAKDGGIFVCDTEKGLLKVTDEGVSVLASHVDGAKIRFADDVIEASDGNLYFSVASTKFGLHEWYLDLLEAKPNGQLLKYDPSTKQTSVVLDNLCFANGVALSKDEDFLVVCETWKFRCLKYWLKGEKVGETEIFVENLPGGPDNINLAGDGSFWIALLKIIPERWAFVHGSKAAKHVVASFPKLIGFVNGVKENALVVNVAPDGGIIRWFDDPNGAVMSFVTNALEFEDHLYLASLNSNFVGKLPLK</sequence>
<keyword evidence="3" id="KW-0926">Vacuole</keyword>
<gene>
    <name evidence="6" type="ORF">SLEP1_g28391</name>
</gene>
<dbReference type="GO" id="GO:0012505">
    <property type="term" value="C:endomembrane system"/>
    <property type="evidence" value="ECO:0007669"/>
    <property type="project" value="TreeGrafter"/>
</dbReference>
<comment type="caution">
    <text evidence="6">The sequence shown here is derived from an EMBL/GenBank/DDBJ whole genome shotgun (WGS) entry which is preliminary data.</text>
</comment>
<comment type="similarity">
    <text evidence="2">Belongs to the strictosidine synthase family.</text>
</comment>
<accession>A0AAV5K394</accession>
<evidence type="ECO:0000256" key="2">
    <source>
        <dbReference type="ARBA" id="ARBA00009191"/>
    </source>
</evidence>
<evidence type="ECO:0000313" key="6">
    <source>
        <dbReference type="EMBL" id="GKV17943.1"/>
    </source>
</evidence>
<dbReference type="Pfam" id="PF03088">
    <property type="entry name" value="Str_synth"/>
    <property type="match status" value="1"/>
</dbReference>
<dbReference type="AlphaFoldDB" id="A0AAV5K394"/>
<keyword evidence="7" id="KW-1185">Reference proteome</keyword>
<dbReference type="FunFam" id="2.120.10.30:FF:000066">
    <property type="entry name" value="ABC transporter permease protein"/>
    <property type="match status" value="1"/>
</dbReference>
<dbReference type="GO" id="GO:0005773">
    <property type="term" value="C:vacuole"/>
    <property type="evidence" value="ECO:0007669"/>
    <property type="project" value="UniProtKB-SubCell"/>
</dbReference>
<dbReference type="EMBL" id="BPVZ01000049">
    <property type="protein sequence ID" value="GKV17943.1"/>
    <property type="molecule type" value="Genomic_DNA"/>
</dbReference>
<dbReference type="PANTHER" id="PTHR10426">
    <property type="entry name" value="STRICTOSIDINE SYNTHASE-RELATED"/>
    <property type="match status" value="1"/>
</dbReference>
<proteinExistence type="inferred from homology"/>
<evidence type="ECO:0000256" key="4">
    <source>
        <dbReference type="ARBA" id="ARBA00023180"/>
    </source>
</evidence>
<dbReference type="InterPro" id="IPR011042">
    <property type="entry name" value="6-blade_b-propeller_TolB-like"/>
</dbReference>
<comment type="subcellular location">
    <subcellularLocation>
        <location evidence="1">Vacuole</location>
    </subcellularLocation>
</comment>
<organism evidence="6 7">
    <name type="scientific">Rubroshorea leprosula</name>
    <dbReference type="NCBI Taxonomy" id="152421"/>
    <lineage>
        <taxon>Eukaryota</taxon>
        <taxon>Viridiplantae</taxon>
        <taxon>Streptophyta</taxon>
        <taxon>Embryophyta</taxon>
        <taxon>Tracheophyta</taxon>
        <taxon>Spermatophyta</taxon>
        <taxon>Magnoliopsida</taxon>
        <taxon>eudicotyledons</taxon>
        <taxon>Gunneridae</taxon>
        <taxon>Pentapetalae</taxon>
        <taxon>rosids</taxon>
        <taxon>malvids</taxon>
        <taxon>Malvales</taxon>
        <taxon>Dipterocarpaceae</taxon>
        <taxon>Rubroshorea</taxon>
    </lineage>
</organism>
<dbReference type="PANTHER" id="PTHR10426:SF68">
    <property type="entry name" value="OS07G0614000 PROTEIN"/>
    <property type="match status" value="1"/>
</dbReference>